<accession>A0ABW8TFV3</accession>
<dbReference type="PANTHER" id="PTHR46383:SF3">
    <property type="entry name" value="ASPARTATE AMINOTRANSFERASE-RELATED"/>
    <property type="match status" value="1"/>
</dbReference>
<dbReference type="InterPro" id="IPR015424">
    <property type="entry name" value="PyrdxlP-dep_Trfase"/>
</dbReference>
<keyword evidence="5" id="KW-0663">Pyridoxal phosphate</keyword>
<feature type="domain" description="Aminotransferase class I/classII large" evidence="7">
    <location>
        <begin position="28"/>
        <end position="378"/>
    </location>
</feature>
<keyword evidence="9" id="KW-1185">Reference proteome</keyword>
<dbReference type="InterPro" id="IPR050596">
    <property type="entry name" value="AspAT/PAT-like"/>
</dbReference>
<evidence type="ECO:0000256" key="1">
    <source>
        <dbReference type="ARBA" id="ARBA00001933"/>
    </source>
</evidence>
<proteinExistence type="inferred from homology"/>
<comment type="caution">
    <text evidence="8">The sequence shown here is derived from an EMBL/GenBank/DDBJ whole genome shotgun (WGS) entry which is preliminary data.</text>
</comment>
<dbReference type="EMBL" id="JBJIAA010000003">
    <property type="protein sequence ID" value="MFL0249794.1"/>
    <property type="molecule type" value="Genomic_DNA"/>
</dbReference>
<keyword evidence="4 6" id="KW-0808">Transferase</keyword>
<evidence type="ECO:0000256" key="6">
    <source>
        <dbReference type="RuleBase" id="RU000481"/>
    </source>
</evidence>
<evidence type="ECO:0000256" key="5">
    <source>
        <dbReference type="ARBA" id="ARBA00022898"/>
    </source>
</evidence>
<dbReference type="InterPro" id="IPR015422">
    <property type="entry name" value="PyrdxlP-dep_Trfase_small"/>
</dbReference>
<name>A0ABW8TFV3_9CLOT</name>
<dbReference type="InterPro" id="IPR015421">
    <property type="entry name" value="PyrdxlP-dep_Trfase_major"/>
</dbReference>
<protein>
    <recommendedName>
        <fullName evidence="6">Aminotransferase</fullName>
        <ecNumber evidence="6">2.6.1.-</ecNumber>
    </recommendedName>
</protein>
<gene>
    <name evidence="8" type="ORF">ACJDT4_05120</name>
</gene>
<dbReference type="PROSITE" id="PS00105">
    <property type="entry name" value="AA_TRANSFER_CLASS_1"/>
    <property type="match status" value="1"/>
</dbReference>
<comment type="cofactor">
    <cofactor evidence="1 6">
        <name>pyridoxal 5'-phosphate</name>
        <dbReference type="ChEBI" id="CHEBI:597326"/>
    </cofactor>
</comment>
<evidence type="ECO:0000256" key="2">
    <source>
        <dbReference type="ARBA" id="ARBA00007441"/>
    </source>
</evidence>
<evidence type="ECO:0000313" key="9">
    <source>
        <dbReference type="Proteomes" id="UP001623592"/>
    </source>
</evidence>
<comment type="similarity">
    <text evidence="2 6">Belongs to the class-I pyridoxal-phosphate-dependent aminotransferase family.</text>
</comment>
<dbReference type="PANTHER" id="PTHR46383">
    <property type="entry name" value="ASPARTATE AMINOTRANSFERASE"/>
    <property type="match status" value="1"/>
</dbReference>
<evidence type="ECO:0000256" key="3">
    <source>
        <dbReference type="ARBA" id="ARBA00022576"/>
    </source>
</evidence>
<dbReference type="Pfam" id="PF00155">
    <property type="entry name" value="Aminotran_1_2"/>
    <property type="match status" value="1"/>
</dbReference>
<dbReference type="EC" id="2.6.1.-" evidence="6"/>
<evidence type="ECO:0000256" key="4">
    <source>
        <dbReference type="ARBA" id="ARBA00022679"/>
    </source>
</evidence>
<dbReference type="GO" id="GO:0008483">
    <property type="term" value="F:transaminase activity"/>
    <property type="evidence" value="ECO:0007669"/>
    <property type="project" value="UniProtKB-KW"/>
</dbReference>
<dbReference type="CDD" id="cd00609">
    <property type="entry name" value="AAT_like"/>
    <property type="match status" value="1"/>
</dbReference>
<keyword evidence="3 6" id="KW-0032">Aminotransferase</keyword>
<dbReference type="RefSeq" id="WP_406786457.1">
    <property type="nucleotide sequence ID" value="NZ_JBJIAA010000003.1"/>
</dbReference>
<evidence type="ECO:0000313" key="8">
    <source>
        <dbReference type="EMBL" id="MFL0249794.1"/>
    </source>
</evidence>
<organism evidence="8 9">
    <name type="scientific">Clostridium neuense</name>
    <dbReference type="NCBI Taxonomy" id="1728934"/>
    <lineage>
        <taxon>Bacteria</taxon>
        <taxon>Bacillati</taxon>
        <taxon>Bacillota</taxon>
        <taxon>Clostridia</taxon>
        <taxon>Eubacteriales</taxon>
        <taxon>Clostridiaceae</taxon>
        <taxon>Clostridium</taxon>
    </lineage>
</organism>
<dbReference type="InterPro" id="IPR004839">
    <property type="entry name" value="Aminotransferase_I/II_large"/>
</dbReference>
<sequence>MNYLSDTAKNFPSSGIRKMFELAQKYDNLINLSVGEPNFQTPIHIRDAAKKALDEGYTHYCPNAGLKELREVIAQKYNKQLGASYTYENVIITVGASEALFLSLAATLNIDDEVIIPEPYYPNYEGPIALSHGKIVFVHLDKNNDFKLNPYDIEKAITPKTKVIILNSPNNPLGRFIEENDIKKICEIAKRHNLIILSDEVYDHIMFDENKFFSPAHLQEMQEQTIIVNSFSKTFAMTGWRIGFLIANKEIAAAASKLQGGVVSCVPTFIQNAALTALESPMDSSNKMVEDYYRRRDILIDGLNSIEGIKCFKSTSTFYAFADITAFGKTSEEFCTELLLKAKVVCVPGSAFGESGEGYIRLSFANSDENLKEAVKRIREFINNAK</sequence>
<reference evidence="8 9" key="1">
    <citation type="submission" date="2024-11" db="EMBL/GenBank/DDBJ databases">
        <authorList>
            <person name="Heng Y.C."/>
            <person name="Lim A.C.H."/>
            <person name="Lee J.K.Y."/>
            <person name="Kittelmann S."/>
        </authorList>
    </citation>
    <scope>NUCLEOTIDE SEQUENCE [LARGE SCALE GENOMIC DNA]</scope>
    <source>
        <strain evidence="8 9">WILCCON 0114</strain>
    </source>
</reference>
<dbReference type="InterPro" id="IPR004838">
    <property type="entry name" value="NHTrfase_class1_PyrdxlP-BS"/>
</dbReference>
<dbReference type="Gene3D" id="3.40.640.10">
    <property type="entry name" value="Type I PLP-dependent aspartate aminotransferase-like (Major domain)"/>
    <property type="match status" value="1"/>
</dbReference>
<evidence type="ECO:0000259" key="7">
    <source>
        <dbReference type="Pfam" id="PF00155"/>
    </source>
</evidence>
<dbReference type="Proteomes" id="UP001623592">
    <property type="component" value="Unassembled WGS sequence"/>
</dbReference>
<dbReference type="Gene3D" id="3.90.1150.10">
    <property type="entry name" value="Aspartate Aminotransferase, domain 1"/>
    <property type="match status" value="1"/>
</dbReference>
<dbReference type="SUPFAM" id="SSF53383">
    <property type="entry name" value="PLP-dependent transferases"/>
    <property type="match status" value="1"/>
</dbReference>